<comment type="caution">
    <text evidence="1">The sequence shown here is derived from an EMBL/GenBank/DDBJ whole genome shotgun (WGS) entry which is preliminary data.</text>
</comment>
<reference evidence="1 2" key="1">
    <citation type="journal article" date="2021" name="Nat. Commun.">
        <title>Genetic determinants of endophytism in the Arabidopsis root mycobiome.</title>
        <authorList>
            <person name="Mesny F."/>
            <person name="Miyauchi S."/>
            <person name="Thiergart T."/>
            <person name="Pickel B."/>
            <person name="Atanasova L."/>
            <person name="Karlsson M."/>
            <person name="Huettel B."/>
            <person name="Barry K.W."/>
            <person name="Haridas S."/>
            <person name="Chen C."/>
            <person name="Bauer D."/>
            <person name="Andreopoulos W."/>
            <person name="Pangilinan J."/>
            <person name="LaButti K."/>
            <person name="Riley R."/>
            <person name="Lipzen A."/>
            <person name="Clum A."/>
            <person name="Drula E."/>
            <person name="Henrissat B."/>
            <person name="Kohler A."/>
            <person name="Grigoriev I.V."/>
            <person name="Martin F.M."/>
            <person name="Hacquard S."/>
        </authorList>
    </citation>
    <scope>NUCLEOTIDE SEQUENCE [LARGE SCALE GENOMIC DNA]</scope>
    <source>
        <strain evidence="1 2">MPI-SDFR-AT-0079</strain>
    </source>
</reference>
<accession>A0ACB7P5X9</accession>
<keyword evidence="2" id="KW-1185">Reference proteome</keyword>
<protein>
    <submittedName>
        <fullName evidence="1">Uncharacterized protein</fullName>
    </submittedName>
</protein>
<sequence length="1234" mass="135998">MAEPSPSPIQPPSPSPTSPSFTLTSHETALALLPPTPLHPRLDRLRALYDAAYPKWPPHLNLVYPFVRPDRLPEAADLVGAALASSSSFSSSSSVEGGVEVCLGQVGVFERKRGEASTVFLEDADETRRERVRGLRETVLAALGGSGATGRPYRMHLTMAQSEDVDGAAHKFLVEKIGLLPPVEWQAAELAVLVRERDGRGGSVMRLWGRIGLRDGTVERLGRLAPFYKDVGVLKEVDDGEDEDVEGMAEKDQLQTSPLYCAGEEPERWTPFMPSKLVVASYNVLAEFEWPPSRARYPLVVKNILAENAHADVLVLQEVTDGFLSYLLSDKRIREAYPFCTHGPPHEDGIEPLPSYLNIVMLSATPLDWEYVSLHRKHKGALVAKIKHAGRSDGDKFLPVVLAAVHLSHGLADGAVVAKKTDIKRVIGYLSENYPGHPWILAGDFNVTTSSVSINTALKNKAISDLSVSHLANLDSLFDEAKLVDAWKTSTEHDADDSEVEGEQGATWDPTANGMAAAMAAGGGNTRPQRYDRILVRGEGFLKITDFNMFGFLTEQGDDSKMFASDHWGVRCSLDMGDVGADDHEPSEKVANLIVPVHLEKAPEHLAQAGSVEASLRELGVIPSADEVVKRKKALDLLKSVILDAPSTDAAGARSQPAVVIVPVGSYALDVWTSTSDIDVLCIGPFSTNTFFALATQRLRKAAAQGIRILRRVRANTGTMLEIEVDGIKIDLQYCPATLIAEGWPDVLHTPAIDPVWSLSIPTLSKLKALRDTDYLARSLPDPTTFRLAHRAIKIWAKSRGIYAARFGFLSGIQISILLARVHKLLTRTTTTTTPTNGSPTPETLLTTFFTHYATFDWARQLAFDPFFHRHTLPYTRTAREPLAVLGYFAPARNTALAASVPSAKTLAAEFRRAADVLRGEGGVLGWAGFLGGGVGGAGAKGDFLAAHRSYVKLDVQYWGMSLARGAQFLGWLESRCVMLLVDLHRRAPGLFVRMWPARFVEVNELGKGEEEEGEDRDFRGCYLIGLDKGSPDMSKEDLKVALGALQTVLGRFEAQMRGDERYFDAKSCWLSAAVVNKGELGELELDSREWGEYTPGEEELDEDEEEEEVEATSGQDSEHDEFAKKEKKKKGQAARKQIATVDLRTDKTKKFRPAADAINRIRWDPQLDSSDFVVGYEDRFIGPQEKELDAWKGEQTDEEFIPQHRILYFKRKSDGKLVWDRRTRWDELFGNGA</sequence>
<gene>
    <name evidence="1" type="ORF">F5144DRAFT_648792</name>
</gene>
<name>A0ACB7P5X9_9PEZI</name>
<dbReference type="EMBL" id="JAGIZQ010000004">
    <property type="protein sequence ID" value="KAH6631697.1"/>
    <property type="molecule type" value="Genomic_DNA"/>
</dbReference>
<organism evidence="1 2">
    <name type="scientific">Chaetomium tenue</name>
    <dbReference type="NCBI Taxonomy" id="1854479"/>
    <lineage>
        <taxon>Eukaryota</taxon>
        <taxon>Fungi</taxon>
        <taxon>Dikarya</taxon>
        <taxon>Ascomycota</taxon>
        <taxon>Pezizomycotina</taxon>
        <taxon>Sordariomycetes</taxon>
        <taxon>Sordariomycetidae</taxon>
        <taxon>Sordariales</taxon>
        <taxon>Chaetomiaceae</taxon>
        <taxon>Chaetomium</taxon>
    </lineage>
</organism>
<evidence type="ECO:0000313" key="1">
    <source>
        <dbReference type="EMBL" id="KAH6631697.1"/>
    </source>
</evidence>
<proteinExistence type="predicted"/>
<evidence type="ECO:0000313" key="2">
    <source>
        <dbReference type="Proteomes" id="UP000724584"/>
    </source>
</evidence>
<dbReference type="Proteomes" id="UP000724584">
    <property type="component" value="Unassembled WGS sequence"/>
</dbReference>